<dbReference type="SUPFAM" id="SSF51306">
    <property type="entry name" value="LexA/Signal peptidase"/>
    <property type="match status" value="1"/>
</dbReference>
<sequence length="259" mass="28624">MGQKLDYLKRRDQLTVKELSRRSGVPAGTLNKLLCGVTHHPSMQTVERLAETFQVPLLYFSDDFEKARPACESAAAAHRSSPTSLTLQELRLLRLYRRGAPREKKIIEGFLESLDHFYRTPPCGDDALTLPCYVPAHLGAHGVAADGMTVHTIQVRADRTAQQADFAALLYGVSMEPAYTRGAILAVQRAQAHHDQAGIFVLNGEGYIRLYFDHRGVRRLDALNRAVPNIPVRPGDDLRCLGTVIGALTRVRPAESGCL</sequence>
<dbReference type="Pfam" id="PF01381">
    <property type="entry name" value="HTH_3"/>
    <property type="match status" value="1"/>
</dbReference>
<dbReference type="PROSITE" id="PS50943">
    <property type="entry name" value="HTH_CROC1"/>
    <property type="match status" value="1"/>
</dbReference>
<evidence type="ECO:0000313" key="2">
    <source>
        <dbReference type="EMBL" id="MBC5581559.1"/>
    </source>
</evidence>
<dbReference type="CDD" id="cd00093">
    <property type="entry name" value="HTH_XRE"/>
    <property type="match status" value="1"/>
</dbReference>
<dbReference type="Pfam" id="PF00717">
    <property type="entry name" value="Peptidase_S24"/>
    <property type="match status" value="1"/>
</dbReference>
<dbReference type="Gene3D" id="2.10.109.10">
    <property type="entry name" value="Umud Fragment, subunit A"/>
    <property type="match status" value="1"/>
</dbReference>
<accession>A0A923KY60</accession>
<dbReference type="GO" id="GO:0003677">
    <property type="term" value="F:DNA binding"/>
    <property type="evidence" value="ECO:0007669"/>
    <property type="project" value="InterPro"/>
</dbReference>
<dbReference type="InterPro" id="IPR001387">
    <property type="entry name" value="Cro/C1-type_HTH"/>
</dbReference>
<gene>
    <name evidence="2" type="ORF">H8S23_08550</name>
</gene>
<dbReference type="EMBL" id="JACONZ010000002">
    <property type="protein sequence ID" value="MBC5581559.1"/>
    <property type="molecule type" value="Genomic_DNA"/>
</dbReference>
<dbReference type="CDD" id="cd06529">
    <property type="entry name" value="S24_LexA-like"/>
    <property type="match status" value="1"/>
</dbReference>
<dbReference type="InterPro" id="IPR015927">
    <property type="entry name" value="Peptidase_S24_S26A/B/C"/>
</dbReference>
<name>A0A923KY60_9FIRM</name>
<evidence type="ECO:0000259" key="1">
    <source>
        <dbReference type="PROSITE" id="PS50943"/>
    </source>
</evidence>
<dbReference type="InterPro" id="IPR010982">
    <property type="entry name" value="Lambda_DNA-bd_dom_sf"/>
</dbReference>
<dbReference type="SMART" id="SM00530">
    <property type="entry name" value="HTH_XRE"/>
    <property type="match status" value="1"/>
</dbReference>
<proteinExistence type="predicted"/>
<dbReference type="Proteomes" id="UP000659630">
    <property type="component" value="Unassembled WGS sequence"/>
</dbReference>
<dbReference type="AlphaFoldDB" id="A0A923KY60"/>
<dbReference type="SUPFAM" id="SSF47413">
    <property type="entry name" value="lambda repressor-like DNA-binding domains"/>
    <property type="match status" value="1"/>
</dbReference>
<organism evidence="2 3">
    <name type="scientific">Anaerofilum hominis</name>
    <dbReference type="NCBI Taxonomy" id="2763016"/>
    <lineage>
        <taxon>Bacteria</taxon>
        <taxon>Bacillati</taxon>
        <taxon>Bacillota</taxon>
        <taxon>Clostridia</taxon>
        <taxon>Eubacteriales</taxon>
        <taxon>Oscillospiraceae</taxon>
        <taxon>Anaerofilum</taxon>
    </lineage>
</organism>
<dbReference type="InterPro" id="IPR039418">
    <property type="entry name" value="LexA-like"/>
</dbReference>
<comment type="caution">
    <text evidence="2">The sequence shown here is derived from an EMBL/GenBank/DDBJ whole genome shotgun (WGS) entry which is preliminary data.</text>
</comment>
<dbReference type="InterPro" id="IPR036286">
    <property type="entry name" value="LexA/Signal_pep-like_sf"/>
</dbReference>
<evidence type="ECO:0000313" key="3">
    <source>
        <dbReference type="Proteomes" id="UP000659630"/>
    </source>
</evidence>
<dbReference type="Gene3D" id="1.10.260.40">
    <property type="entry name" value="lambda repressor-like DNA-binding domains"/>
    <property type="match status" value="1"/>
</dbReference>
<feature type="domain" description="HTH cro/C1-type" evidence="1">
    <location>
        <begin position="14"/>
        <end position="60"/>
    </location>
</feature>
<keyword evidence="3" id="KW-1185">Reference proteome</keyword>
<reference evidence="2" key="1">
    <citation type="submission" date="2020-08" db="EMBL/GenBank/DDBJ databases">
        <title>Genome public.</title>
        <authorList>
            <person name="Liu C."/>
            <person name="Sun Q."/>
        </authorList>
    </citation>
    <scope>NUCLEOTIDE SEQUENCE</scope>
    <source>
        <strain evidence="2">BX8</strain>
    </source>
</reference>
<dbReference type="RefSeq" id="WP_186887901.1">
    <property type="nucleotide sequence ID" value="NZ_JACONZ010000002.1"/>
</dbReference>
<protein>
    <submittedName>
        <fullName evidence="2">Helix-turn-helix domain-containing protein</fullName>
    </submittedName>
</protein>